<evidence type="ECO:0000259" key="7">
    <source>
        <dbReference type="PROSITE" id="PS50983"/>
    </source>
</evidence>
<dbReference type="PANTHER" id="PTHR30532:SF29">
    <property type="entry name" value="FE(3+) DICITRATE-BINDING PERIPLASMIC PROTEIN"/>
    <property type="match status" value="1"/>
</dbReference>
<protein>
    <submittedName>
        <fullName evidence="8">Iron complex transport system substrate-binding protein</fullName>
    </submittedName>
</protein>
<keyword evidence="5 6" id="KW-0732">Signal</keyword>
<comment type="caution">
    <text evidence="8">The sequence shown here is derived from an EMBL/GenBank/DDBJ whole genome shotgun (WGS) entry which is preliminary data.</text>
</comment>
<dbReference type="PROSITE" id="PS50983">
    <property type="entry name" value="FE_B12_PBP"/>
    <property type="match status" value="1"/>
</dbReference>
<keyword evidence="4" id="KW-0410">Iron transport</keyword>
<dbReference type="AlphaFoldDB" id="A0A4R6X8S5"/>
<accession>A0A4R6X8S5</accession>
<dbReference type="PANTHER" id="PTHR30532">
    <property type="entry name" value="IRON III DICITRATE-BINDING PERIPLASMIC PROTEIN"/>
    <property type="match status" value="1"/>
</dbReference>
<reference evidence="8 9" key="1">
    <citation type="submission" date="2019-03" db="EMBL/GenBank/DDBJ databases">
        <title>Genomic Encyclopedia of Type Strains, Phase IV (KMG-IV): sequencing the most valuable type-strain genomes for metagenomic binning, comparative biology and taxonomic classification.</title>
        <authorList>
            <person name="Goeker M."/>
        </authorList>
    </citation>
    <scope>NUCLEOTIDE SEQUENCE [LARGE SCALE GENOMIC DNA]</scope>
    <source>
        <strain evidence="8 9">DSM 5604</strain>
    </source>
</reference>
<keyword evidence="3" id="KW-0813">Transport</keyword>
<dbReference type="Gene3D" id="3.40.50.1980">
    <property type="entry name" value="Nitrogenase molybdenum iron protein domain"/>
    <property type="match status" value="2"/>
</dbReference>
<keyword evidence="4" id="KW-0408">Iron</keyword>
<dbReference type="RefSeq" id="WP_133562306.1">
    <property type="nucleotide sequence ID" value="NZ_SNZA01000003.1"/>
</dbReference>
<keyword evidence="4" id="KW-0406">Ion transport</keyword>
<dbReference type="NCBIfam" id="NF008501">
    <property type="entry name" value="PRK11411.1"/>
    <property type="match status" value="1"/>
</dbReference>
<dbReference type="Proteomes" id="UP000295729">
    <property type="component" value="Unassembled WGS sequence"/>
</dbReference>
<dbReference type="GO" id="GO:0030288">
    <property type="term" value="C:outer membrane-bounded periplasmic space"/>
    <property type="evidence" value="ECO:0007669"/>
    <property type="project" value="TreeGrafter"/>
</dbReference>
<evidence type="ECO:0000313" key="8">
    <source>
        <dbReference type="EMBL" id="TDR13173.1"/>
    </source>
</evidence>
<dbReference type="FunFam" id="3.40.50.1980:FF:000003">
    <property type="entry name" value="Iron ABC transporter substrate-binding protein"/>
    <property type="match status" value="1"/>
</dbReference>
<comment type="subcellular location">
    <subcellularLocation>
        <location evidence="1">Cell envelope</location>
    </subcellularLocation>
</comment>
<dbReference type="EMBL" id="SNZA01000003">
    <property type="protein sequence ID" value="TDR13173.1"/>
    <property type="molecule type" value="Genomic_DNA"/>
</dbReference>
<dbReference type="OrthoDB" id="9793175at2"/>
<dbReference type="InterPro" id="IPR051313">
    <property type="entry name" value="Bact_iron-sidero_bind"/>
</dbReference>
<gene>
    <name evidence="8" type="ORF">C8D85_2047</name>
</gene>
<dbReference type="SUPFAM" id="SSF53807">
    <property type="entry name" value="Helical backbone' metal receptor"/>
    <property type="match status" value="1"/>
</dbReference>
<evidence type="ECO:0000256" key="4">
    <source>
        <dbReference type="ARBA" id="ARBA00022496"/>
    </source>
</evidence>
<keyword evidence="9" id="KW-1185">Reference proteome</keyword>
<dbReference type="GO" id="GO:1901678">
    <property type="term" value="P:iron coordination entity transport"/>
    <property type="evidence" value="ECO:0007669"/>
    <property type="project" value="UniProtKB-ARBA"/>
</dbReference>
<evidence type="ECO:0000256" key="6">
    <source>
        <dbReference type="SAM" id="SignalP"/>
    </source>
</evidence>
<dbReference type="CDD" id="cd01146">
    <property type="entry name" value="FhuD"/>
    <property type="match status" value="1"/>
</dbReference>
<sequence length="298" mass="32877">MLISTFKQLGLLLCSVLLATNVHAVTVEDSKGSFSLDYAPQRIVVLEFSFADALAAVGVAPVGIADDKDKNRVLPEVRDIIGDWQSVGTRSQPSLEVIASLKPDLIIADISRHEAVYDDLKKIAPTLILPSRRETYSDNLKAAAIIGKIVGKEQAMQERLALHRDKMANMAKQLPSQATVQFGVARADALFLHTADSYAGGVIQALGMQTPQSDRDDSAYRQTSLEQLLAINPNYFIVGHYTQPSIVDKWQSEPLWQVLQAVQNKHIYSVNPNVWSRCRGIMAAEHMAKDLLTIFNKP</sequence>
<feature type="chain" id="PRO_5020950788" evidence="6">
    <location>
        <begin position="25"/>
        <end position="298"/>
    </location>
</feature>
<name>A0A4R6X8S5_9GAMM</name>
<evidence type="ECO:0000256" key="2">
    <source>
        <dbReference type="ARBA" id="ARBA00008814"/>
    </source>
</evidence>
<feature type="domain" description="Fe/B12 periplasmic-binding" evidence="7">
    <location>
        <begin position="42"/>
        <end position="298"/>
    </location>
</feature>
<evidence type="ECO:0000256" key="5">
    <source>
        <dbReference type="ARBA" id="ARBA00022729"/>
    </source>
</evidence>
<evidence type="ECO:0000313" key="9">
    <source>
        <dbReference type="Proteomes" id="UP000295729"/>
    </source>
</evidence>
<evidence type="ECO:0000256" key="3">
    <source>
        <dbReference type="ARBA" id="ARBA00022448"/>
    </source>
</evidence>
<feature type="signal peptide" evidence="6">
    <location>
        <begin position="1"/>
        <end position="24"/>
    </location>
</feature>
<organism evidence="8 9">
    <name type="scientific">Marinomonas communis</name>
    <dbReference type="NCBI Taxonomy" id="28254"/>
    <lineage>
        <taxon>Bacteria</taxon>
        <taxon>Pseudomonadati</taxon>
        <taxon>Pseudomonadota</taxon>
        <taxon>Gammaproteobacteria</taxon>
        <taxon>Oceanospirillales</taxon>
        <taxon>Oceanospirillaceae</taxon>
        <taxon>Marinomonas</taxon>
    </lineage>
</organism>
<proteinExistence type="inferred from homology"/>
<dbReference type="Pfam" id="PF01497">
    <property type="entry name" value="Peripla_BP_2"/>
    <property type="match status" value="1"/>
</dbReference>
<dbReference type="InterPro" id="IPR002491">
    <property type="entry name" value="ABC_transptr_periplasmic_BD"/>
</dbReference>
<comment type="similarity">
    <text evidence="2">Belongs to the bacterial solute-binding protein 8 family.</text>
</comment>
<evidence type="ECO:0000256" key="1">
    <source>
        <dbReference type="ARBA" id="ARBA00004196"/>
    </source>
</evidence>